<dbReference type="RefSeq" id="WP_158267284.1">
    <property type="nucleotide sequence ID" value="NZ_JAERMS010000023.1"/>
</dbReference>
<keyword evidence="1" id="KW-0645">Protease</keyword>
<dbReference type="Gene3D" id="2.40.70.10">
    <property type="entry name" value="Acid Proteases"/>
    <property type="match status" value="2"/>
</dbReference>
<keyword evidence="2" id="KW-1185">Reference proteome</keyword>
<comment type="caution">
    <text evidence="1">The sequence shown here is derived from an EMBL/GenBank/DDBJ whole genome shotgun (WGS) entry which is preliminary data.</text>
</comment>
<accession>A0ABS3M674</accession>
<dbReference type="EMBL" id="JAERMS010000023">
    <property type="protein sequence ID" value="MBO1363678.1"/>
    <property type="molecule type" value="Genomic_DNA"/>
</dbReference>
<proteinExistence type="predicted"/>
<reference evidence="1 2" key="1">
    <citation type="submission" date="2021-01" db="EMBL/GenBank/DDBJ databases">
        <title>Prevotella A2931 sp. nov.</title>
        <authorList>
            <person name="Buhl M."/>
            <person name="Oberhettinger P."/>
        </authorList>
    </citation>
    <scope>NUCLEOTIDE SEQUENCE [LARGE SCALE GENOMIC DNA]</scope>
    <source>
        <strain evidence="1 2">A2931</strain>
    </source>
</reference>
<name>A0ABS3M674_9BACT</name>
<dbReference type="CDD" id="cd05483">
    <property type="entry name" value="retropepsin_like_bacteria"/>
    <property type="match status" value="1"/>
</dbReference>
<evidence type="ECO:0000313" key="1">
    <source>
        <dbReference type="EMBL" id="MBO1363678.1"/>
    </source>
</evidence>
<protein>
    <submittedName>
        <fullName evidence="1">Aspartyl protease family protein</fullName>
    </submittedName>
</protein>
<keyword evidence="1" id="KW-0378">Hydrolase</keyword>
<dbReference type="InterPro" id="IPR034122">
    <property type="entry name" value="Retropepsin-like_bacterial"/>
</dbReference>
<dbReference type="Pfam" id="PF13650">
    <property type="entry name" value="Asp_protease_2"/>
    <property type="match status" value="1"/>
</dbReference>
<dbReference type="GO" id="GO:0006508">
    <property type="term" value="P:proteolysis"/>
    <property type="evidence" value="ECO:0007669"/>
    <property type="project" value="UniProtKB-KW"/>
</dbReference>
<gene>
    <name evidence="1" type="ORF">JHU38_07830</name>
</gene>
<organism evidence="1 2">
    <name type="scientific">Prevotella illustrans</name>
    <dbReference type="NCBI Taxonomy" id="2800387"/>
    <lineage>
        <taxon>Bacteria</taxon>
        <taxon>Pseudomonadati</taxon>
        <taxon>Bacteroidota</taxon>
        <taxon>Bacteroidia</taxon>
        <taxon>Bacteroidales</taxon>
        <taxon>Prevotellaceae</taxon>
        <taxon>Prevotella</taxon>
    </lineage>
</organism>
<dbReference type="InterPro" id="IPR021109">
    <property type="entry name" value="Peptidase_aspartic_dom_sf"/>
</dbReference>
<sequence>MKGRNYILSVVLLLLALRLVAQDLSIKRYADTIRYEMKYGRIIVPVTVNQVVYRYILDTGGQTATIWEEAKAMGGQLTGASKVTADMNGKANMYSMGRLPEVKIGSNLKLSLTTIALPDIKGFRELGVVGILGGDAFKDVVMALDGAKSELRLYYPYRPKGLKLSDGIPLAYSETWHVNFPLSFSGASVQVMFDTGVPELLTMSEKDYLFLAQTQAATVVRKGRGTLGAGLEGLGEAKPLKQVKMGEFALGGKSFQNATCLVAPNVPTILGAELLKYGVVTIDYPRGRFYFQPYEEASADLAKAAPIWDVSILPAHGRFEITAVWEPLTDRLNIGDEVVAVNGKDITRLLLSETTISDIFDRLISSETTITMKRGNRKFDIPVHRR</sequence>
<evidence type="ECO:0000313" key="2">
    <source>
        <dbReference type="Proteomes" id="UP000664265"/>
    </source>
</evidence>
<dbReference type="GO" id="GO:0008233">
    <property type="term" value="F:peptidase activity"/>
    <property type="evidence" value="ECO:0007669"/>
    <property type="project" value="UniProtKB-KW"/>
</dbReference>
<dbReference type="Proteomes" id="UP000664265">
    <property type="component" value="Unassembled WGS sequence"/>
</dbReference>